<comment type="caution">
    <text evidence="1">The sequence shown here is derived from an EMBL/GenBank/DDBJ whole genome shotgun (WGS) entry which is preliminary data.</text>
</comment>
<name>A0A4Q0YMM3_9GAMM</name>
<evidence type="ECO:0000313" key="2">
    <source>
        <dbReference type="Proteomes" id="UP000290287"/>
    </source>
</evidence>
<gene>
    <name evidence="1" type="ORF">CS022_21415</name>
</gene>
<dbReference type="OrthoDB" id="5827669at2"/>
<keyword evidence="2" id="KW-1185">Reference proteome</keyword>
<evidence type="ECO:0000313" key="1">
    <source>
        <dbReference type="EMBL" id="RXJ71224.1"/>
    </source>
</evidence>
<protein>
    <submittedName>
        <fullName evidence="1">Plasmid stabilization protein</fullName>
    </submittedName>
</protein>
<organism evidence="1 2">
    <name type="scientific">Veronia nyctiphanis</name>
    <dbReference type="NCBI Taxonomy" id="1278244"/>
    <lineage>
        <taxon>Bacteria</taxon>
        <taxon>Pseudomonadati</taxon>
        <taxon>Pseudomonadota</taxon>
        <taxon>Gammaproteobacteria</taxon>
        <taxon>Vibrionales</taxon>
        <taxon>Vibrionaceae</taxon>
        <taxon>Veronia</taxon>
    </lineage>
</organism>
<proteinExistence type="predicted"/>
<dbReference type="AlphaFoldDB" id="A0A4Q0YMM3"/>
<accession>A0A4Q0YMM3</accession>
<dbReference type="Proteomes" id="UP000290287">
    <property type="component" value="Unassembled WGS sequence"/>
</dbReference>
<reference evidence="1 2" key="1">
    <citation type="submission" date="2017-10" db="EMBL/GenBank/DDBJ databases">
        <title>Nyctiphanis sp. nov., isolated from the stomach of the euphausiid Nyctiphanes simplex (Hansen, 1911) in the Gulf of California.</title>
        <authorList>
            <person name="Gomez-Gil B."/>
            <person name="Aguilar-Mendez M."/>
            <person name="Lopez-Cortes A."/>
            <person name="Gomez-Gutierrez J."/>
            <person name="Roque A."/>
            <person name="Lang E."/>
            <person name="Gonzalez-Castillo A."/>
        </authorList>
    </citation>
    <scope>NUCLEOTIDE SEQUENCE [LARGE SCALE GENOMIC DNA]</scope>
    <source>
        <strain evidence="1 2">CAIM 600</strain>
    </source>
</reference>
<dbReference type="EMBL" id="PEIB01000039">
    <property type="protein sequence ID" value="RXJ71224.1"/>
    <property type="molecule type" value="Genomic_DNA"/>
</dbReference>
<dbReference type="RefSeq" id="WP_129123949.1">
    <property type="nucleotide sequence ID" value="NZ_PEIB01000039.1"/>
</dbReference>
<sequence>MPTVIEYTQTFEQTTALAIEHYAEYSSENHAIEKIEAILDTFEEKVSSDPFLYARSQSLLELGITEIREANIADMRLLYEVSVDGNTTTITALVLLSQKQSVEGQLVNFCLICK</sequence>